<evidence type="ECO:0000256" key="5">
    <source>
        <dbReference type="ARBA" id="ARBA00023163"/>
    </source>
</evidence>
<dbReference type="PANTHER" id="PTHR30537:SF72">
    <property type="entry name" value="LYSR FAMILY TRANSCRIPTIONAL REGULATOR"/>
    <property type="match status" value="1"/>
</dbReference>
<proteinExistence type="inferred from homology"/>
<organism evidence="7 8">
    <name type="scientific">Ewingella americana</name>
    <dbReference type="NCBI Taxonomy" id="41202"/>
    <lineage>
        <taxon>Bacteria</taxon>
        <taxon>Pseudomonadati</taxon>
        <taxon>Pseudomonadota</taxon>
        <taxon>Gammaproteobacteria</taxon>
        <taxon>Enterobacterales</taxon>
        <taxon>Yersiniaceae</taxon>
        <taxon>Ewingella</taxon>
    </lineage>
</organism>
<dbReference type="PRINTS" id="PR00039">
    <property type="entry name" value="HTHLYSR"/>
</dbReference>
<evidence type="ECO:0000256" key="2">
    <source>
        <dbReference type="ARBA" id="ARBA00022491"/>
    </source>
</evidence>
<dbReference type="InterPro" id="IPR036388">
    <property type="entry name" value="WH-like_DNA-bd_sf"/>
</dbReference>
<protein>
    <submittedName>
        <fullName evidence="7">Ben and cat operon transcriptional regulator</fullName>
    </submittedName>
</protein>
<name>A0A377N6X9_9GAMM</name>
<feature type="domain" description="HTH lysR-type" evidence="6">
    <location>
        <begin position="1"/>
        <end position="59"/>
    </location>
</feature>
<dbReference type="PANTHER" id="PTHR30537">
    <property type="entry name" value="HTH-TYPE TRANSCRIPTIONAL REGULATOR"/>
    <property type="match status" value="1"/>
</dbReference>
<dbReference type="InterPro" id="IPR036390">
    <property type="entry name" value="WH_DNA-bd_sf"/>
</dbReference>
<keyword evidence="5" id="KW-0804">Transcription</keyword>
<dbReference type="PROSITE" id="PS50931">
    <property type="entry name" value="HTH_LYSR"/>
    <property type="match status" value="1"/>
</dbReference>
<dbReference type="InterPro" id="IPR000847">
    <property type="entry name" value="LysR_HTH_N"/>
</dbReference>
<evidence type="ECO:0000313" key="8">
    <source>
        <dbReference type="Proteomes" id="UP000254304"/>
    </source>
</evidence>
<reference evidence="7 8" key="1">
    <citation type="submission" date="2018-06" db="EMBL/GenBank/DDBJ databases">
        <authorList>
            <consortium name="Pathogen Informatics"/>
            <person name="Doyle S."/>
        </authorList>
    </citation>
    <scope>NUCLEOTIDE SEQUENCE [LARGE SCALE GENOMIC DNA]</scope>
    <source>
        <strain evidence="7 8">NCTC12157</strain>
    </source>
</reference>
<comment type="similarity">
    <text evidence="1">Belongs to the LysR transcriptional regulatory family.</text>
</comment>
<accession>A0A377N6X9</accession>
<dbReference type="Proteomes" id="UP000254304">
    <property type="component" value="Unassembled WGS sequence"/>
</dbReference>
<gene>
    <name evidence="7" type="primary">benM_1</name>
    <name evidence="7" type="ORF">NCTC12157_00134</name>
</gene>
<dbReference type="GO" id="GO:0006351">
    <property type="term" value="P:DNA-templated transcription"/>
    <property type="evidence" value="ECO:0007669"/>
    <property type="project" value="TreeGrafter"/>
</dbReference>
<evidence type="ECO:0000256" key="4">
    <source>
        <dbReference type="ARBA" id="ARBA00023125"/>
    </source>
</evidence>
<dbReference type="AlphaFoldDB" id="A0A377N6X9"/>
<keyword evidence="2" id="KW-0678">Repressor</keyword>
<evidence type="ECO:0000256" key="1">
    <source>
        <dbReference type="ARBA" id="ARBA00009437"/>
    </source>
</evidence>
<dbReference type="Pfam" id="PF00126">
    <property type="entry name" value="HTH_1"/>
    <property type="match status" value="1"/>
</dbReference>
<dbReference type="SUPFAM" id="SSF46785">
    <property type="entry name" value="Winged helix' DNA-binding domain"/>
    <property type="match status" value="1"/>
</dbReference>
<evidence type="ECO:0000259" key="6">
    <source>
        <dbReference type="PROSITE" id="PS50931"/>
    </source>
</evidence>
<evidence type="ECO:0000256" key="3">
    <source>
        <dbReference type="ARBA" id="ARBA00023015"/>
    </source>
</evidence>
<sequence length="123" mass="13785">MDKIQSMQVFVRVAEMNSFTRAAESLSLPKASVSRLIQQLESQLGVRLLHRSTRRVQLTQDGQVYYDRCKELLASVEEMETLFQANPATISGRLRGGYVGRHGARFCAAKAGRIPQPLPGHRD</sequence>
<dbReference type="EMBL" id="UGGO01000001">
    <property type="protein sequence ID" value="STQ42479.1"/>
    <property type="molecule type" value="Genomic_DNA"/>
</dbReference>
<dbReference type="GO" id="GO:0003700">
    <property type="term" value="F:DNA-binding transcription factor activity"/>
    <property type="evidence" value="ECO:0007669"/>
    <property type="project" value="InterPro"/>
</dbReference>
<dbReference type="GO" id="GO:0043565">
    <property type="term" value="F:sequence-specific DNA binding"/>
    <property type="evidence" value="ECO:0007669"/>
    <property type="project" value="TreeGrafter"/>
</dbReference>
<keyword evidence="3" id="KW-0805">Transcription regulation</keyword>
<dbReference type="Gene3D" id="1.10.10.10">
    <property type="entry name" value="Winged helix-like DNA-binding domain superfamily/Winged helix DNA-binding domain"/>
    <property type="match status" value="1"/>
</dbReference>
<keyword evidence="4" id="KW-0238">DNA-binding</keyword>
<dbReference type="FunFam" id="1.10.10.10:FF:000001">
    <property type="entry name" value="LysR family transcriptional regulator"/>
    <property type="match status" value="1"/>
</dbReference>
<dbReference type="InterPro" id="IPR058163">
    <property type="entry name" value="LysR-type_TF_proteobact-type"/>
</dbReference>
<evidence type="ECO:0000313" key="7">
    <source>
        <dbReference type="EMBL" id="STQ42479.1"/>
    </source>
</evidence>